<dbReference type="Pfam" id="PF01527">
    <property type="entry name" value="HTH_Tnp_1"/>
    <property type="match status" value="1"/>
</dbReference>
<dbReference type="SUPFAM" id="SSF48295">
    <property type="entry name" value="TrpR-like"/>
    <property type="match status" value="1"/>
</dbReference>
<dbReference type="GO" id="GO:0006313">
    <property type="term" value="P:DNA transposition"/>
    <property type="evidence" value="ECO:0007669"/>
    <property type="project" value="InterPro"/>
</dbReference>
<evidence type="ECO:0000313" key="1">
    <source>
        <dbReference type="EMBL" id="MCB8878417.1"/>
    </source>
</evidence>
<reference evidence="1" key="2">
    <citation type="submission" date="2021-01" db="EMBL/GenBank/DDBJ databases">
        <authorList>
            <person name="Mieszkin S."/>
            <person name="Pouder E."/>
            <person name="Alain K."/>
        </authorList>
    </citation>
    <scope>NUCLEOTIDE SEQUENCE</scope>
    <source>
        <strain evidence="1">HW T2.11</strain>
    </source>
</reference>
<dbReference type="EMBL" id="JAESVB010000034">
    <property type="protein sequence ID" value="MCB8878417.1"/>
    <property type="molecule type" value="Genomic_DNA"/>
</dbReference>
<sequence length="115" mass="12238">MSQVTVFSGRERRRRWSEEDRSRILTEAFSSGACVAAVARRNDISTSLIYQWRDKLRGDAMPPAFVEAVIGEGGSGQNEGDVCPAMVIELSGGIKVAISASAPPSLVAAALSALR</sequence>
<organism evidence="1 2">
    <name type="scientific">Acidisoma silvae</name>
    <dbReference type="NCBI Taxonomy" id="2802396"/>
    <lineage>
        <taxon>Bacteria</taxon>
        <taxon>Pseudomonadati</taxon>
        <taxon>Pseudomonadota</taxon>
        <taxon>Alphaproteobacteria</taxon>
        <taxon>Acetobacterales</taxon>
        <taxon>Acidocellaceae</taxon>
        <taxon>Acidisoma</taxon>
    </lineage>
</organism>
<gene>
    <name evidence="1" type="ORF">ASILVAE211_24790</name>
</gene>
<dbReference type="GO" id="GO:0004803">
    <property type="term" value="F:transposase activity"/>
    <property type="evidence" value="ECO:0007669"/>
    <property type="project" value="InterPro"/>
</dbReference>
<dbReference type="InterPro" id="IPR002514">
    <property type="entry name" value="Transposase_8"/>
</dbReference>
<name>A0A964E1N3_9PROT</name>
<dbReference type="NCBIfam" id="NF047595">
    <property type="entry name" value="IS66_ISRel24_TnpA"/>
    <property type="match status" value="1"/>
</dbReference>
<accession>A0A964E1N3</accession>
<dbReference type="GO" id="GO:0043565">
    <property type="term" value="F:sequence-specific DNA binding"/>
    <property type="evidence" value="ECO:0007669"/>
    <property type="project" value="InterPro"/>
</dbReference>
<comment type="caution">
    <text evidence="1">The sequence shown here is derived from an EMBL/GenBank/DDBJ whole genome shotgun (WGS) entry which is preliminary data.</text>
</comment>
<dbReference type="Proteomes" id="UP000708298">
    <property type="component" value="Unassembled WGS sequence"/>
</dbReference>
<protein>
    <submittedName>
        <fullName evidence="1">Transposase</fullName>
    </submittedName>
</protein>
<dbReference type="InterPro" id="IPR010921">
    <property type="entry name" value="Trp_repressor/repl_initiator"/>
</dbReference>
<reference evidence="1" key="1">
    <citation type="journal article" date="2021" name="Microorganisms">
        <title>Acidisoma silvae sp. nov. and Acidisomacellulosilytica sp. nov., Two Acidophilic Bacteria Isolated from Decaying Wood, Hydrolyzing Cellulose and Producing Poly-3-hydroxybutyrate.</title>
        <authorList>
            <person name="Mieszkin S."/>
            <person name="Pouder E."/>
            <person name="Uroz S."/>
            <person name="Simon-Colin C."/>
            <person name="Alain K."/>
        </authorList>
    </citation>
    <scope>NUCLEOTIDE SEQUENCE</scope>
    <source>
        <strain evidence="1">HW T2.11</strain>
    </source>
</reference>
<keyword evidence="2" id="KW-1185">Reference proteome</keyword>
<dbReference type="RefSeq" id="WP_227324062.1">
    <property type="nucleotide sequence ID" value="NZ_JAESVB010000034.1"/>
</dbReference>
<proteinExistence type="predicted"/>
<dbReference type="AlphaFoldDB" id="A0A964E1N3"/>
<evidence type="ECO:0000313" key="2">
    <source>
        <dbReference type="Proteomes" id="UP000708298"/>
    </source>
</evidence>